<organism evidence="1 2">
    <name type="scientific">Parascaris univalens</name>
    <name type="common">Nematode worm</name>
    <dbReference type="NCBI Taxonomy" id="6257"/>
    <lineage>
        <taxon>Eukaryota</taxon>
        <taxon>Metazoa</taxon>
        <taxon>Ecdysozoa</taxon>
        <taxon>Nematoda</taxon>
        <taxon>Chromadorea</taxon>
        <taxon>Rhabditida</taxon>
        <taxon>Spirurina</taxon>
        <taxon>Ascaridomorpha</taxon>
        <taxon>Ascaridoidea</taxon>
        <taxon>Ascarididae</taxon>
        <taxon>Parascaris</taxon>
    </lineage>
</organism>
<sequence length="73" mass="8453">MATRLLNKLLECIRRHTAHHSCDERVRQLRDVLSKKRLVNPNQASEISQSMNRLAADKANATNVARRKEIFLD</sequence>
<reference evidence="2" key="1">
    <citation type="submission" date="2022-11" db="UniProtKB">
        <authorList>
            <consortium name="WormBaseParasite"/>
        </authorList>
    </citation>
    <scope>IDENTIFICATION</scope>
</reference>
<protein>
    <submittedName>
        <fullName evidence="2">Uncharacterized protein</fullName>
    </submittedName>
</protein>
<name>A0A914ZW91_PARUN</name>
<accession>A0A914ZW91</accession>
<keyword evidence="1" id="KW-1185">Reference proteome</keyword>
<proteinExistence type="predicted"/>
<dbReference type="Proteomes" id="UP000887569">
    <property type="component" value="Unplaced"/>
</dbReference>
<evidence type="ECO:0000313" key="1">
    <source>
        <dbReference type="Proteomes" id="UP000887569"/>
    </source>
</evidence>
<dbReference type="AlphaFoldDB" id="A0A914ZW91"/>
<evidence type="ECO:0000313" key="2">
    <source>
        <dbReference type="WBParaSite" id="PgB31_g007_t01"/>
    </source>
</evidence>
<dbReference type="WBParaSite" id="PgB31_g007_t01">
    <property type="protein sequence ID" value="PgB31_g007_t01"/>
    <property type="gene ID" value="PgB31_g007"/>
</dbReference>